<evidence type="ECO:0000256" key="1">
    <source>
        <dbReference type="SAM" id="MobiDB-lite"/>
    </source>
</evidence>
<evidence type="ECO:0000256" key="2">
    <source>
        <dbReference type="SAM" id="Phobius"/>
    </source>
</evidence>
<keyword evidence="2" id="KW-1133">Transmembrane helix</keyword>
<evidence type="ECO:0000313" key="4">
    <source>
        <dbReference type="Proteomes" id="UP001491310"/>
    </source>
</evidence>
<keyword evidence="2" id="KW-0472">Membrane</keyword>
<keyword evidence="4" id="KW-1185">Reference proteome</keyword>
<accession>A0ABR2YKR4</accession>
<feature type="transmembrane region" description="Helical" evidence="2">
    <location>
        <begin position="21"/>
        <end position="41"/>
    </location>
</feature>
<reference evidence="3 4" key="1">
    <citation type="journal article" date="2024" name="Nat. Commun.">
        <title>Phylogenomics reveals the evolutionary origins of lichenization in chlorophyte algae.</title>
        <authorList>
            <person name="Puginier C."/>
            <person name="Libourel C."/>
            <person name="Otte J."/>
            <person name="Skaloud P."/>
            <person name="Haon M."/>
            <person name="Grisel S."/>
            <person name="Petersen M."/>
            <person name="Berrin J.G."/>
            <person name="Delaux P.M."/>
            <person name="Dal Grande F."/>
            <person name="Keller J."/>
        </authorList>
    </citation>
    <scope>NUCLEOTIDE SEQUENCE [LARGE SCALE GENOMIC DNA]</scope>
    <source>
        <strain evidence="3 4">SAG 216-7</strain>
    </source>
</reference>
<dbReference type="PANTHER" id="PTHR36051:SF2">
    <property type="entry name" value="DYNAMIN"/>
    <property type="match status" value="1"/>
</dbReference>
<sequence>MMGGIGTRVRRRVRSSGMKGVDAGLMCGFGVGYGFGAGLVLKPSALQAVQRGVQELSGRLAVAAQSGLPTQLNHLVKHPALESLPSVRQQGPGMGAQAVTYPALRLGDFSVGDEGAVSMPTLHRSHPSGRRHQVKQDGRSASDHLRLRDSSGSATGEPRVLEERPGQQLHVKVEQPDLQDFTAALRELTAGLNDCTSSLKEATLELKQACADLRQSSKALLPQRPPAGVVM</sequence>
<feature type="region of interest" description="Disordered" evidence="1">
    <location>
        <begin position="115"/>
        <end position="164"/>
    </location>
</feature>
<dbReference type="EMBL" id="JALJOT010000010">
    <property type="protein sequence ID" value="KAK9906733.1"/>
    <property type="molecule type" value="Genomic_DNA"/>
</dbReference>
<comment type="caution">
    <text evidence="3">The sequence shown here is derived from an EMBL/GenBank/DDBJ whole genome shotgun (WGS) entry which is preliminary data.</text>
</comment>
<evidence type="ECO:0000313" key="3">
    <source>
        <dbReference type="EMBL" id="KAK9906733.1"/>
    </source>
</evidence>
<feature type="compositionally biased region" description="Basic residues" evidence="1">
    <location>
        <begin position="123"/>
        <end position="133"/>
    </location>
</feature>
<organism evidence="3 4">
    <name type="scientific">Coccomyxa subellipsoidea</name>
    <dbReference type="NCBI Taxonomy" id="248742"/>
    <lineage>
        <taxon>Eukaryota</taxon>
        <taxon>Viridiplantae</taxon>
        <taxon>Chlorophyta</taxon>
        <taxon>core chlorophytes</taxon>
        <taxon>Trebouxiophyceae</taxon>
        <taxon>Trebouxiophyceae incertae sedis</taxon>
        <taxon>Coccomyxaceae</taxon>
        <taxon>Coccomyxa</taxon>
    </lineage>
</organism>
<protein>
    <submittedName>
        <fullName evidence="3">Uncharacterized protein</fullName>
    </submittedName>
</protein>
<dbReference type="PANTHER" id="PTHR36051">
    <property type="entry name" value="DYNAMIN"/>
    <property type="match status" value="1"/>
</dbReference>
<feature type="compositionally biased region" description="Basic and acidic residues" evidence="1">
    <location>
        <begin position="134"/>
        <end position="149"/>
    </location>
</feature>
<name>A0ABR2YKR4_9CHLO</name>
<dbReference type="Proteomes" id="UP001491310">
    <property type="component" value="Unassembled WGS sequence"/>
</dbReference>
<gene>
    <name evidence="3" type="ORF">WJX75_007034</name>
</gene>
<proteinExistence type="predicted"/>
<keyword evidence="2" id="KW-0812">Transmembrane</keyword>